<accession>A0A7M6DNF7</accession>
<keyword evidence="4 6" id="KW-0472">Membrane</keyword>
<evidence type="ECO:0000313" key="9">
    <source>
        <dbReference type="EnsemblMetazoa" id="CLYHEMP018016.1"/>
    </source>
</evidence>
<dbReference type="Pfam" id="PF00520">
    <property type="entry name" value="Ion_trans"/>
    <property type="match status" value="1"/>
</dbReference>
<keyword evidence="10" id="KW-1185">Reference proteome</keyword>
<dbReference type="OrthoDB" id="301415at2759"/>
<protein>
    <recommendedName>
        <fullName evidence="11">Ion transport domain-containing protein</fullName>
    </recommendedName>
</protein>
<evidence type="ECO:0000256" key="3">
    <source>
        <dbReference type="ARBA" id="ARBA00022989"/>
    </source>
</evidence>
<dbReference type="InterPro" id="IPR057366">
    <property type="entry name" value="TRPM-like"/>
</dbReference>
<evidence type="ECO:0000256" key="1">
    <source>
        <dbReference type="ARBA" id="ARBA00004141"/>
    </source>
</evidence>
<dbReference type="AlphaFoldDB" id="A0A7M6DNF7"/>
<feature type="transmembrane region" description="Helical" evidence="6">
    <location>
        <begin position="342"/>
        <end position="364"/>
    </location>
</feature>
<evidence type="ECO:0000256" key="6">
    <source>
        <dbReference type="SAM" id="Phobius"/>
    </source>
</evidence>
<evidence type="ECO:0000313" key="10">
    <source>
        <dbReference type="Proteomes" id="UP000594262"/>
    </source>
</evidence>
<dbReference type="PANTHER" id="PTHR13800:SF1">
    <property type="entry name" value="TRANSIENT RECEPTOR POTENTIAL CATION CHANNEL TRPM"/>
    <property type="match status" value="1"/>
</dbReference>
<dbReference type="InterPro" id="IPR005821">
    <property type="entry name" value="Ion_trans_dom"/>
</dbReference>
<feature type="transmembrane region" description="Helical" evidence="6">
    <location>
        <begin position="275"/>
        <end position="292"/>
    </location>
</feature>
<feature type="region of interest" description="Disordered" evidence="5">
    <location>
        <begin position="672"/>
        <end position="704"/>
    </location>
</feature>
<feature type="transmembrane region" description="Helical" evidence="6">
    <location>
        <begin position="376"/>
        <end position="397"/>
    </location>
</feature>
<proteinExistence type="predicted"/>
<evidence type="ECO:0000256" key="5">
    <source>
        <dbReference type="SAM" id="MobiDB-lite"/>
    </source>
</evidence>
<dbReference type="PANTHER" id="PTHR13800">
    <property type="entry name" value="TRANSIENT RECEPTOR POTENTIAL CATION CHANNEL, SUBFAMILY M, MEMBER 6"/>
    <property type="match status" value="1"/>
</dbReference>
<feature type="transmembrane region" description="Helical" evidence="6">
    <location>
        <begin position="409"/>
        <end position="430"/>
    </location>
</feature>
<evidence type="ECO:0000256" key="2">
    <source>
        <dbReference type="ARBA" id="ARBA00022692"/>
    </source>
</evidence>
<keyword evidence="3 6" id="KW-1133">Transmembrane helix</keyword>
<dbReference type="Pfam" id="PF25508">
    <property type="entry name" value="TRPM2"/>
    <property type="match status" value="1"/>
</dbReference>
<name>A0A7M6DNF7_9CNID</name>
<feature type="domain" description="TRPM-like" evidence="8">
    <location>
        <begin position="33"/>
        <end position="174"/>
    </location>
</feature>
<comment type="subcellular location">
    <subcellularLocation>
        <location evidence="1">Membrane</location>
        <topology evidence="1">Multi-pass membrane protein</topology>
    </subcellularLocation>
</comment>
<feature type="transmembrane region" description="Helical" evidence="6">
    <location>
        <begin position="198"/>
        <end position="217"/>
    </location>
</feature>
<evidence type="ECO:0008006" key="11">
    <source>
        <dbReference type="Google" id="ProtNLM"/>
    </source>
</evidence>
<dbReference type="EnsemblMetazoa" id="CLYHEMT018016.1">
    <property type="protein sequence ID" value="CLYHEMP018016.1"/>
    <property type="gene ID" value="CLYHEMG018016"/>
</dbReference>
<dbReference type="InterPro" id="IPR050927">
    <property type="entry name" value="TRPM"/>
</dbReference>
<organism evidence="9 10">
    <name type="scientific">Clytia hemisphaerica</name>
    <dbReference type="NCBI Taxonomy" id="252671"/>
    <lineage>
        <taxon>Eukaryota</taxon>
        <taxon>Metazoa</taxon>
        <taxon>Cnidaria</taxon>
        <taxon>Hydrozoa</taxon>
        <taxon>Hydroidolina</taxon>
        <taxon>Leptothecata</taxon>
        <taxon>Obeliida</taxon>
        <taxon>Clytiidae</taxon>
        <taxon>Clytia</taxon>
    </lineage>
</organism>
<evidence type="ECO:0000256" key="4">
    <source>
        <dbReference type="ARBA" id="ARBA00023136"/>
    </source>
</evidence>
<sequence length="704" mass="82214">ISHFQALDTLFYRTYKNTKARTEIEREMLQFVQRTINSRILSLELVDYVKNDRNACLLDPFKDLFLWAVTCNKMEIAKALWEHGENPIAKALIARKIFLKTAEAYTDHSQYDAHIHAKLEENARYFSDKAIQLLEQCSKEKTEDTKQLINKPIPGWGKKTLIELAALSDFQEFICLPRCKDINDQKWRAGIVPMDGEFINLKLSFTVILLFFPWLFFIRYKKDQIHSCNRCKEVHDGSAGPPAQPIQRRSTPLKCLFTKAGDKIKAFFSAPISKFWCNFISYIYFLMFFNFMALNQLDEGPGKLAYVLLCYIIAFTLEEIRQIKDEIGLKFKHKLRRYFKSTWNKLETVSIVIFIGAFTLHFQPIEREEYRSYARFMYSAVLFLCVMKLLQLLSLFRKIGVYVVMLQKMLIDVAYFVLILAVLVIGYAVARFSVLYPKERFGFSSKSTPNLMRKVFLVPIFQLFGESFIDKPEEAEGANNITVFGTPEYNNIEGYGEVVVLWFTFIYMVLTSLLLVNMLIAVFNFTYSVVEKNADEVWHWQNYNLVREYEGKSRFPAPFSILSHLRDLVVYLWKKIKKRKPKPDTSSGNDKTDSKGCSTKHRSLNEYFNEQAELNELIQFERDCLGHHLNELIKQEKAQEEAQRKILKQLTTETNKKQYWRWPAINLSRRKNSITGLDVARPNSQPTSPLTRAFTSPPDLVKPK</sequence>
<feature type="transmembrane region" description="Helical" evidence="6">
    <location>
        <begin position="304"/>
        <end position="321"/>
    </location>
</feature>
<dbReference type="Proteomes" id="UP000594262">
    <property type="component" value="Unplaced"/>
</dbReference>
<reference evidence="9" key="1">
    <citation type="submission" date="2021-01" db="UniProtKB">
        <authorList>
            <consortium name="EnsemblMetazoa"/>
        </authorList>
    </citation>
    <scope>IDENTIFICATION</scope>
</reference>
<evidence type="ECO:0000259" key="7">
    <source>
        <dbReference type="Pfam" id="PF00520"/>
    </source>
</evidence>
<feature type="transmembrane region" description="Helical" evidence="6">
    <location>
        <begin position="499"/>
        <end position="523"/>
    </location>
</feature>
<feature type="region of interest" description="Disordered" evidence="5">
    <location>
        <begin position="579"/>
        <end position="599"/>
    </location>
</feature>
<feature type="compositionally biased region" description="Polar residues" evidence="5">
    <location>
        <begin position="682"/>
        <end position="694"/>
    </location>
</feature>
<evidence type="ECO:0000259" key="8">
    <source>
        <dbReference type="Pfam" id="PF25508"/>
    </source>
</evidence>
<dbReference type="GO" id="GO:0005886">
    <property type="term" value="C:plasma membrane"/>
    <property type="evidence" value="ECO:0007669"/>
    <property type="project" value="TreeGrafter"/>
</dbReference>
<dbReference type="GO" id="GO:0005261">
    <property type="term" value="F:monoatomic cation channel activity"/>
    <property type="evidence" value="ECO:0007669"/>
    <property type="project" value="TreeGrafter"/>
</dbReference>
<keyword evidence="2 6" id="KW-0812">Transmembrane</keyword>
<dbReference type="GO" id="GO:0030001">
    <property type="term" value="P:metal ion transport"/>
    <property type="evidence" value="ECO:0007669"/>
    <property type="project" value="TreeGrafter"/>
</dbReference>
<feature type="domain" description="Ion transport" evidence="7">
    <location>
        <begin position="278"/>
        <end position="533"/>
    </location>
</feature>